<evidence type="ECO:0000313" key="4">
    <source>
        <dbReference type="EMBL" id="EFH51393.1"/>
    </source>
</evidence>
<dbReference type="SUPFAM" id="SSF158639">
    <property type="entry name" value="ENT-like"/>
    <property type="match status" value="1"/>
</dbReference>
<dbReference type="Pfam" id="PF03735">
    <property type="entry name" value="ENT"/>
    <property type="match status" value="1"/>
</dbReference>
<feature type="domain" description="ENT" evidence="3">
    <location>
        <begin position="35"/>
        <end position="107"/>
    </location>
</feature>
<proteinExistence type="predicted"/>
<keyword evidence="5" id="KW-1185">Reference proteome</keyword>
<accession>D7LQ43</accession>
<evidence type="ECO:0000259" key="3">
    <source>
        <dbReference type="SMART" id="SM01191"/>
    </source>
</evidence>
<dbReference type="InterPro" id="IPR005491">
    <property type="entry name" value="ENT_dom"/>
</dbReference>
<evidence type="ECO:0000256" key="1">
    <source>
        <dbReference type="ARBA" id="ARBA00004123"/>
    </source>
</evidence>
<name>D7LQ43_ARALL</name>
<dbReference type="HOGENOM" id="CLU_151506_0_0_1"/>
<organism evidence="5">
    <name type="scientific">Arabidopsis lyrata subsp. lyrata</name>
    <name type="common">Lyre-leaved rock-cress</name>
    <dbReference type="NCBI Taxonomy" id="81972"/>
    <lineage>
        <taxon>Eukaryota</taxon>
        <taxon>Viridiplantae</taxon>
        <taxon>Streptophyta</taxon>
        <taxon>Embryophyta</taxon>
        <taxon>Tracheophyta</taxon>
        <taxon>Spermatophyta</taxon>
        <taxon>Magnoliopsida</taxon>
        <taxon>eudicotyledons</taxon>
        <taxon>Gunneridae</taxon>
        <taxon>Pentapetalae</taxon>
        <taxon>rosids</taxon>
        <taxon>malvids</taxon>
        <taxon>Brassicales</taxon>
        <taxon>Brassicaceae</taxon>
        <taxon>Camelineae</taxon>
        <taxon>Arabidopsis</taxon>
    </lineage>
</organism>
<keyword evidence="2" id="KW-0539">Nucleus</keyword>
<dbReference type="GO" id="GO:0005634">
    <property type="term" value="C:nucleus"/>
    <property type="evidence" value="ECO:0007669"/>
    <property type="project" value="UniProtKB-SubCell"/>
</dbReference>
<evidence type="ECO:0000313" key="5">
    <source>
        <dbReference type="Proteomes" id="UP000008694"/>
    </source>
</evidence>
<reference evidence="5" key="1">
    <citation type="journal article" date="2011" name="Nat. Genet.">
        <title>The Arabidopsis lyrata genome sequence and the basis of rapid genome size change.</title>
        <authorList>
            <person name="Hu T.T."/>
            <person name="Pattyn P."/>
            <person name="Bakker E.G."/>
            <person name="Cao J."/>
            <person name="Cheng J.-F."/>
            <person name="Clark R.M."/>
            <person name="Fahlgren N."/>
            <person name="Fawcett J.A."/>
            <person name="Grimwood J."/>
            <person name="Gundlach H."/>
            <person name="Haberer G."/>
            <person name="Hollister J.D."/>
            <person name="Ossowski S."/>
            <person name="Ottilar R.P."/>
            <person name="Salamov A.A."/>
            <person name="Schneeberger K."/>
            <person name="Spannagl M."/>
            <person name="Wang X."/>
            <person name="Yang L."/>
            <person name="Nasrallah M.E."/>
            <person name="Bergelson J."/>
            <person name="Carrington J.C."/>
            <person name="Gaut B.S."/>
            <person name="Schmutz J."/>
            <person name="Mayer K.F.X."/>
            <person name="Van de Peer Y."/>
            <person name="Grigoriev I.V."/>
            <person name="Nordborg M."/>
            <person name="Weigel D."/>
            <person name="Guo Y.-L."/>
        </authorList>
    </citation>
    <scope>NUCLEOTIDE SEQUENCE [LARGE SCALE GENOMIC DNA]</scope>
    <source>
        <strain evidence="5">cv. MN47</strain>
    </source>
</reference>
<sequence length="109" mass="12304">MLKELEKQAYEALLCAFGVENKVIDDDVKNLLNIEQESAEERNKKAYEAFLLATTLNYSSAESRDAMLARLRNQLHITDGFHRECQNRVSNNISVVQLTREASGSNNVG</sequence>
<dbReference type="Gramene" id="scaffold_500187.1">
    <property type="protein sequence ID" value="scaffold_500187.1"/>
    <property type="gene ID" value="scaffold_500187.1"/>
</dbReference>
<dbReference type="EMBL" id="GL348717">
    <property type="protein sequence ID" value="EFH51393.1"/>
    <property type="molecule type" value="Genomic_DNA"/>
</dbReference>
<dbReference type="STRING" id="81972.D7LQ43"/>
<protein>
    <recommendedName>
        <fullName evidence="3">ENT domain-containing protein</fullName>
    </recommendedName>
</protein>
<evidence type="ECO:0000256" key="2">
    <source>
        <dbReference type="ARBA" id="ARBA00023242"/>
    </source>
</evidence>
<comment type="subcellular location">
    <subcellularLocation>
        <location evidence="1">Nucleus</location>
    </subcellularLocation>
</comment>
<dbReference type="InterPro" id="IPR036142">
    <property type="entry name" value="ENT_dom-like_sf"/>
</dbReference>
<dbReference type="AlphaFoldDB" id="D7LQ43"/>
<gene>
    <name evidence="4" type="ORF">ARALYDRAFT_904483</name>
</gene>
<dbReference type="Proteomes" id="UP000008694">
    <property type="component" value="Unassembled WGS sequence"/>
</dbReference>
<dbReference type="SMART" id="SM01191">
    <property type="entry name" value="ENT"/>
    <property type="match status" value="1"/>
</dbReference>